<feature type="binding site" evidence="5">
    <location>
        <position position="93"/>
    </location>
    <ligand>
        <name>FAD</name>
        <dbReference type="ChEBI" id="CHEBI:57692"/>
    </ligand>
</feature>
<dbReference type="PROSITE" id="PS51257">
    <property type="entry name" value="PROKAR_LIPOPROTEIN"/>
    <property type="match status" value="1"/>
</dbReference>
<dbReference type="OrthoDB" id="9785276at2"/>
<evidence type="ECO:0000259" key="6">
    <source>
        <dbReference type="PROSITE" id="PS00624"/>
    </source>
</evidence>
<dbReference type="PANTHER" id="PTHR11552">
    <property type="entry name" value="GLUCOSE-METHANOL-CHOLINE GMC OXIDOREDUCTASE"/>
    <property type="match status" value="1"/>
</dbReference>
<comment type="cofactor">
    <cofactor evidence="1 5">
        <name>FAD</name>
        <dbReference type="ChEBI" id="CHEBI:57692"/>
    </cofactor>
</comment>
<dbReference type="Proteomes" id="UP000280346">
    <property type="component" value="Unassembled WGS sequence"/>
</dbReference>
<proteinExistence type="inferred from homology"/>
<comment type="caution">
    <text evidence="7">The sequence shown here is derived from an EMBL/GenBank/DDBJ whole genome shotgun (WGS) entry which is preliminary data.</text>
</comment>
<dbReference type="SUPFAM" id="SSF54373">
    <property type="entry name" value="FAD-linked reductases, C-terminal domain"/>
    <property type="match status" value="1"/>
</dbReference>
<dbReference type="Gene3D" id="3.50.50.60">
    <property type="entry name" value="FAD/NAD(P)-binding domain"/>
    <property type="match status" value="1"/>
</dbReference>
<evidence type="ECO:0000313" key="8">
    <source>
        <dbReference type="Proteomes" id="UP000280346"/>
    </source>
</evidence>
<dbReference type="RefSeq" id="WP_127005202.1">
    <property type="nucleotide sequence ID" value="NZ_JBNPXW010000040.1"/>
</dbReference>
<gene>
    <name evidence="7" type="ORF">EJ913_31060</name>
</gene>
<dbReference type="Gene3D" id="3.30.560.10">
    <property type="entry name" value="Glucose Oxidase, domain 3"/>
    <property type="match status" value="1"/>
</dbReference>
<organism evidence="7 8">
    <name type="scientific">Azospirillum doebereinerae</name>
    <dbReference type="NCBI Taxonomy" id="92933"/>
    <lineage>
        <taxon>Bacteria</taxon>
        <taxon>Pseudomonadati</taxon>
        <taxon>Pseudomonadota</taxon>
        <taxon>Alphaproteobacteria</taxon>
        <taxon>Rhodospirillales</taxon>
        <taxon>Azospirillaceae</taxon>
        <taxon>Azospirillum</taxon>
    </lineage>
</organism>
<feature type="domain" description="Glucose-methanol-choline oxidoreductase N-terminal" evidence="6">
    <location>
        <begin position="264"/>
        <end position="278"/>
    </location>
</feature>
<keyword evidence="4 5" id="KW-0274">FAD</keyword>
<dbReference type="SUPFAM" id="SSF51905">
    <property type="entry name" value="FAD/NAD(P)-binding domain"/>
    <property type="match status" value="1"/>
</dbReference>
<dbReference type="PIRSF" id="PIRSF000137">
    <property type="entry name" value="Alcohol_oxidase"/>
    <property type="match status" value="1"/>
</dbReference>
<evidence type="ECO:0000313" key="7">
    <source>
        <dbReference type="EMBL" id="RUQ59625.1"/>
    </source>
</evidence>
<dbReference type="InterPro" id="IPR007867">
    <property type="entry name" value="GMC_OxRtase_C"/>
</dbReference>
<evidence type="ECO:0000256" key="5">
    <source>
        <dbReference type="PIRSR" id="PIRSR000137-2"/>
    </source>
</evidence>
<dbReference type="PANTHER" id="PTHR11552:SF147">
    <property type="entry name" value="CHOLINE DEHYDROGENASE, MITOCHONDRIAL"/>
    <property type="match status" value="1"/>
</dbReference>
<evidence type="ECO:0000256" key="4">
    <source>
        <dbReference type="ARBA" id="ARBA00022827"/>
    </source>
</evidence>
<dbReference type="EMBL" id="RZIJ01000062">
    <property type="protein sequence ID" value="RUQ59625.1"/>
    <property type="molecule type" value="Genomic_DNA"/>
</dbReference>
<dbReference type="InterPro" id="IPR036188">
    <property type="entry name" value="FAD/NAD-bd_sf"/>
</dbReference>
<comment type="similarity">
    <text evidence="2">Belongs to the GMC oxidoreductase family.</text>
</comment>
<dbReference type="Pfam" id="PF00732">
    <property type="entry name" value="GMC_oxred_N"/>
    <property type="match status" value="1"/>
</dbReference>
<accession>A0A3S0XHR2</accession>
<evidence type="ECO:0000256" key="3">
    <source>
        <dbReference type="ARBA" id="ARBA00022630"/>
    </source>
</evidence>
<reference evidence="7 8" key="1">
    <citation type="submission" date="2018-12" db="EMBL/GenBank/DDBJ databases">
        <authorList>
            <person name="Yang Y."/>
        </authorList>
    </citation>
    <scope>NUCLEOTIDE SEQUENCE [LARGE SCALE GENOMIC DNA]</scope>
    <source>
        <strain evidence="7 8">GSF71</strain>
    </source>
</reference>
<dbReference type="GO" id="GO:0016614">
    <property type="term" value="F:oxidoreductase activity, acting on CH-OH group of donors"/>
    <property type="evidence" value="ECO:0007669"/>
    <property type="project" value="InterPro"/>
</dbReference>
<dbReference type="InterPro" id="IPR000172">
    <property type="entry name" value="GMC_OxRdtase_N"/>
</dbReference>
<dbReference type="Pfam" id="PF05199">
    <property type="entry name" value="GMC_oxred_C"/>
    <property type="match status" value="1"/>
</dbReference>
<dbReference type="InterPro" id="IPR012132">
    <property type="entry name" value="GMC_OxRdtase"/>
</dbReference>
<keyword evidence="8" id="KW-1185">Reference proteome</keyword>
<dbReference type="GO" id="GO:0050660">
    <property type="term" value="F:flavin adenine dinucleotide binding"/>
    <property type="evidence" value="ECO:0007669"/>
    <property type="project" value="InterPro"/>
</dbReference>
<dbReference type="AlphaFoldDB" id="A0A3S0XHR2"/>
<dbReference type="PROSITE" id="PS00624">
    <property type="entry name" value="GMC_OXRED_2"/>
    <property type="match status" value="1"/>
</dbReference>
<evidence type="ECO:0000256" key="2">
    <source>
        <dbReference type="ARBA" id="ARBA00010790"/>
    </source>
</evidence>
<protein>
    <submittedName>
        <fullName evidence="7">Choline dehydrogenase</fullName>
    </submittedName>
</protein>
<sequence length="549" mass="59058">MSDRTADRLDFGAFDYVIVGGGTAGCVLANRLSADPDVTVLLLEAGGKDGWVWLHVPAGYLFCIGNPRTDWCFKTESEPGLNGRSIHYARGKVLGGCSSINGMIAMRGQARDYDEWAALTGDERWSWERVLPVFKYSEDYWRGADDMHGVGGEWRVERQRLRWDLLDRFAEAAQQAGIPSTEDFNRGNNAGVGSFEVNQKNGIRWSAAKAFLRPALDRPNLKLVVDAAIDRLEIADGRVTGVLFAVKGEPARASARVETVLAAGAIGSPAILQRSGIGPAEHLRSVGVPVVLDAPGVGGNLQDHLQLRMIYKVEGVLTLNKRAGSLFGKAMMGLEYALFRRGPLAMAPSQLGAFAKSAPEVATPDLEYHVQPLSLEKFGDPLHAFPAFTASVCDLRPASRGWTRIVSSDPAVAPAIAPCYLSDPADRTRAGRALALTRRIVAQPALAPFKPTEHLPGPSFRTEEELAAAAGDIGTTIFHPVGTCRMGRADDPAAVLDPELRFKGLRGLRVVDASIMPTLTSGNTNTPTVMIAERGAALMKDARKAALRG</sequence>
<name>A0A3S0XHR2_9PROT</name>
<evidence type="ECO:0000256" key="1">
    <source>
        <dbReference type="ARBA" id="ARBA00001974"/>
    </source>
</evidence>
<keyword evidence="3" id="KW-0285">Flavoprotein</keyword>